<proteinExistence type="predicted"/>
<dbReference type="EMBL" id="VSWD01000010">
    <property type="protein sequence ID" value="KAK3090311.1"/>
    <property type="molecule type" value="Genomic_DNA"/>
</dbReference>
<reference evidence="1" key="1">
    <citation type="submission" date="2019-08" db="EMBL/GenBank/DDBJ databases">
        <title>The improved chromosome-level genome for the pearl oyster Pinctada fucata martensii using PacBio sequencing and Hi-C.</title>
        <authorList>
            <person name="Zheng Z."/>
        </authorList>
    </citation>
    <scope>NUCLEOTIDE SEQUENCE</scope>
    <source>
        <strain evidence="1">ZZ-2019</strain>
        <tissue evidence="1">Adductor muscle</tissue>
    </source>
</reference>
<dbReference type="GO" id="GO:0043161">
    <property type="term" value="P:proteasome-mediated ubiquitin-dependent protein catabolic process"/>
    <property type="evidence" value="ECO:0007669"/>
    <property type="project" value="TreeGrafter"/>
</dbReference>
<dbReference type="Proteomes" id="UP001186944">
    <property type="component" value="Unassembled WGS sequence"/>
</dbReference>
<dbReference type="SUPFAM" id="SSF48452">
    <property type="entry name" value="TPR-like"/>
    <property type="match status" value="1"/>
</dbReference>
<dbReference type="GO" id="GO:0006886">
    <property type="term" value="P:intracellular protein transport"/>
    <property type="evidence" value="ECO:0007669"/>
    <property type="project" value="InterPro"/>
</dbReference>
<dbReference type="InterPro" id="IPR042476">
    <property type="entry name" value="APPBP2"/>
</dbReference>
<protein>
    <submittedName>
        <fullName evidence="1">Uncharacterized protein</fullName>
    </submittedName>
</protein>
<gene>
    <name evidence="1" type="ORF">FSP39_010840</name>
</gene>
<sequence length="377" mass="42897">MSHLMLEIGSADAAFGWAQKALRSTKTESPANMVNALCAGVMAYSSKWLVKKAEMLAVEAVQQAKYHFGTRHPLYIKALLHFCHFSTEFKQDNATLDIAKHTLETAKLTYGCEVLQVALAHRAVCKALLVLQNFDDQRYHYHATESLKMARKLLPPQHPMMYLFLHTSASALQWKAIHSSKEMQEAALRLAESEAREALEAVATVYGEISLRTAQMCSLLGQIYSKIDKLQLAEEHLQKSVLFMRLCLPQNSNFSLLAMATLGTFYKIIGKPKEAIELLKKVVQNSDCGIYLKWVHVCFENLIATLQSMNNNKEADEYQIQLAQWLRDNKVYDRVVSLEELSAKARPFSEFMDEFDKWDRAKEKVKDLAMKQLLGKK</sequence>
<evidence type="ECO:0000313" key="1">
    <source>
        <dbReference type="EMBL" id="KAK3090311.1"/>
    </source>
</evidence>
<keyword evidence="2" id="KW-1185">Reference proteome</keyword>
<comment type="caution">
    <text evidence="1">The sequence shown here is derived from an EMBL/GenBank/DDBJ whole genome shotgun (WGS) entry which is preliminary data.</text>
</comment>
<dbReference type="InterPro" id="IPR011990">
    <property type="entry name" value="TPR-like_helical_dom_sf"/>
</dbReference>
<organism evidence="1 2">
    <name type="scientific">Pinctada imbricata</name>
    <name type="common">Atlantic pearl-oyster</name>
    <name type="synonym">Pinctada martensii</name>
    <dbReference type="NCBI Taxonomy" id="66713"/>
    <lineage>
        <taxon>Eukaryota</taxon>
        <taxon>Metazoa</taxon>
        <taxon>Spiralia</taxon>
        <taxon>Lophotrochozoa</taxon>
        <taxon>Mollusca</taxon>
        <taxon>Bivalvia</taxon>
        <taxon>Autobranchia</taxon>
        <taxon>Pteriomorphia</taxon>
        <taxon>Pterioida</taxon>
        <taxon>Pterioidea</taxon>
        <taxon>Pteriidae</taxon>
        <taxon>Pinctada</taxon>
    </lineage>
</organism>
<dbReference type="InterPro" id="IPR019734">
    <property type="entry name" value="TPR_rpt"/>
</dbReference>
<dbReference type="PANTHER" id="PTHR46575:SF1">
    <property type="entry name" value="AMYLOID PROTEIN-BINDING PROTEIN 2"/>
    <property type="match status" value="1"/>
</dbReference>
<dbReference type="Gene3D" id="1.25.40.10">
    <property type="entry name" value="Tetratricopeptide repeat domain"/>
    <property type="match status" value="1"/>
</dbReference>
<evidence type="ECO:0000313" key="2">
    <source>
        <dbReference type="Proteomes" id="UP001186944"/>
    </source>
</evidence>
<name>A0AA89BQJ0_PINIB</name>
<accession>A0AA89BQJ0</accession>
<dbReference type="GO" id="GO:1990756">
    <property type="term" value="F:ubiquitin-like ligase-substrate adaptor activity"/>
    <property type="evidence" value="ECO:0007669"/>
    <property type="project" value="TreeGrafter"/>
</dbReference>
<dbReference type="GO" id="GO:0031462">
    <property type="term" value="C:Cul2-RING ubiquitin ligase complex"/>
    <property type="evidence" value="ECO:0007669"/>
    <property type="project" value="TreeGrafter"/>
</dbReference>
<dbReference type="Pfam" id="PF13181">
    <property type="entry name" value="TPR_8"/>
    <property type="match status" value="1"/>
</dbReference>
<dbReference type="PANTHER" id="PTHR46575">
    <property type="entry name" value="AMYLOID PROTEIN-BINDING PROTEIN 2"/>
    <property type="match status" value="1"/>
</dbReference>
<dbReference type="AlphaFoldDB" id="A0AA89BQJ0"/>